<dbReference type="GO" id="GO:0005829">
    <property type="term" value="C:cytosol"/>
    <property type="evidence" value="ECO:0007669"/>
    <property type="project" value="TreeGrafter"/>
</dbReference>
<dbReference type="Pfam" id="PF05188">
    <property type="entry name" value="MutS_II"/>
    <property type="match status" value="1"/>
</dbReference>
<proteinExistence type="inferred from homology"/>
<dbReference type="PANTHER" id="PTHR11361">
    <property type="entry name" value="DNA MISMATCH REPAIR PROTEIN MUTS FAMILY MEMBER"/>
    <property type="match status" value="1"/>
</dbReference>
<accession>A0A1G6N5K2</accession>
<dbReference type="PANTHER" id="PTHR11361:SF34">
    <property type="entry name" value="DNA MISMATCH REPAIR PROTEIN MSH1, MITOCHONDRIAL"/>
    <property type="match status" value="1"/>
</dbReference>
<dbReference type="InterPro" id="IPR017261">
    <property type="entry name" value="DNA_mismatch_repair_MutS/MSH"/>
</dbReference>
<dbReference type="Gene3D" id="3.40.1170.10">
    <property type="entry name" value="DNA repair protein MutS, domain I"/>
    <property type="match status" value="1"/>
</dbReference>
<dbReference type="GO" id="GO:0140664">
    <property type="term" value="F:ATP-dependent DNA damage sensor activity"/>
    <property type="evidence" value="ECO:0007669"/>
    <property type="project" value="InterPro"/>
</dbReference>
<dbReference type="Gene3D" id="1.10.1420.10">
    <property type="match status" value="2"/>
</dbReference>
<evidence type="ECO:0000256" key="10">
    <source>
        <dbReference type="RuleBase" id="RU003756"/>
    </source>
</evidence>
<dbReference type="STRING" id="28234.SAMN04488588_1483"/>
<dbReference type="InterPro" id="IPR007696">
    <property type="entry name" value="DNA_mismatch_repair_MutS_core"/>
</dbReference>
<evidence type="ECO:0000256" key="11">
    <source>
        <dbReference type="SAM" id="Coils"/>
    </source>
</evidence>
<dbReference type="SUPFAM" id="SSF55271">
    <property type="entry name" value="DNA repair protein MutS, domain I"/>
    <property type="match status" value="1"/>
</dbReference>
<dbReference type="SUPFAM" id="SSF48334">
    <property type="entry name" value="DNA repair protein MutS, domain III"/>
    <property type="match status" value="1"/>
</dbReference>
<evidence type="ECO:0000256" key="7">
    <source>
        <dbReference type="ARBA" id="ARBA00023204"/>
    </source>
</evidence>
<dbReference type="GO" id="GO:0006298">
    <property type="term" value="P:mismatch repair"/>
    <property type="evidence" value="ECO:0007669"/>
    <property type="project" value="UniProtKB-UniRule"/>
</dbReference>
<comment type="similarity">
    <text evidence="1 9 10">Belongs to the DNA mismatch repair MutS family.</text>
</comment>
<dbReference type="PIRSF" id="PIRSF037677">
    <property type="entry name" value="DNA_mis_repair_Msh6"/>
    <property type="match status" value="1"/>
</dbReference>
<dbReference type="Proteomes" id="UP000199322">
    <property type="component" value="Unassembled WGS sequence"/>
</dbReference>
<evidence type="ECO:0000256" key="2">
    <source>
        <dbReference type="ARBA" id="ARBA00021982"/>
    </source>
</evidence>
<evidence type="ECO:0000256" key="4">
    <source>
        <dbReference type="ARBA" id="ARBA00022763"/>
    </source>
</evidence>
<keyword evidence="4 9" id="KW-0227">DNA damage</keyword>
<dbReference type="InterPro" id="IPR007860">
    <property type="entry name" value="DNA_mmatch_repair_MutS_con_dom"/>
</dbReference>
<dbReference type="InterPro" id="IPR045076">
    <property type="entry name" value="MutS"/>
</dbReference>
<evidence type="ECO:0000256" key="8">
    <source>
        <dbReference type="ARBA" id="ARBA00024647"/>
    </source>
</evidence>
<dbReference type="EMBL" id="FMYV01000005">
    <property type="protein sequence ID" value="SDC62405.1"/>
    <property type="molecule type" value="Genomic_DNA"/>
</dbReference>
<feature type="coiled-coil region" evidence="11">
    <location>
        <begin position="483"/>
        <end position="517"/>
    </location>
</feature>
<dbReference type="PROSITE" id="PS00486">
    <property type="entry name" value="DNA_MISMATCH_REPAIR_2"/>
    <property type="match status" value="1"/>
</dbReference>
<reference evidence="14 16" key="2">
    <citation type="submission" date="2019-04" db="EMBL/GenBank/DDBJ databases">
        <title>Draft genome sequence data and analysis of a Fermenting Bacterium, Geotoga petraea strain HO-Geo1, isolated from heavy-oil petroleum reservoir in Russia.</title>
        <authorList>
            <person name="Grouzdev D.S."/>
            <person name="Semenova E.M."/>
            <person name="Sokolova D.S."/>
            <person name="Tourova T.P."/>
            <person name="Poltaraus A.B."/>
            <person name="Nazina T.N."/>
        </authorList>
    </citation>
    <scope>NUCLEOTIDE SEQUENCE [LARGE SCALE GENOMIC DNA]</scope>
    <source>
        <strain evidence="14 16">HO-Geo1</strain>
    </source>
</reference>
<evidence type="ECO:0000313" key="15">
    <source>
        <dbReference type="Proteomes" id="UP000199322"/>
    </source>
</evidence>
<dbReference type="InterPro" id="IPR036678">
    <property type="entry name" value="MutS_con_dom_sf"/>
</dbReference>
<dbReference type="FunFam" id="3.40.1170.10:FF:000001">
    <property type="entry name" value="DNA mismatch repair protein MutS"/>
    <property type="match status" value="1"/>
</dbReference>
<dbReference type="InterPro" id="IPR007861">
    <property type="entry name" value="DNA_mismatch_repair_MutS_clamp"/>
</dbReference>
<dbReference type="InterPro" id="IPR007695">
    <property type="entry name" value="DNA_mismatch_repair_MutS-lik_N"/>
</dbReference>
<name>A0A1G6N5K2_9BACT</name>
<evidence type="ECO:0000259" key="12">
    <source>
        <dbReference type="PROSITE" id="PS00486"/>
    </source>
</evidence>
<dbReference type="Pfam" id="PF05190">
    <property type="entry name" value="MutS_IV"/>
    <property type="match status" value="1"/>
</dbReference>
<evidence type="ECO:0000313" key="13">
    <source>
        <dbReference type="EMBL" id="SDC62405.1"/>
    </source>
</evidence>
<sequence length="816" mass="94795">MAEYTPMMKQYLEIKEKNNDSILLFRLGDFYETFFEDAKKVSEILQIVLTKRNNHPMAGIPYHALDNYLKKLLDNGLKVAICDQVEDPSEAKGIVKREVTRVITPGTIIEENMLDENNRFSILVDYDEKDEEFLIVLFDFSTGELYIDRFDISQNELLDMIISNNYSQVLLSFKLRYLKNEIKTLSSKIYTEVLEEWYFSSNYEEHIKESYDILTLGHLPFDQEELKSLDAVLKYLELTQFKKIKHLNIPKKLKSKEFMYIDINTLNNLNIVSNENRGKSVYDILRKTKTPMGHRKLKDFLSRPLIDEKQINQRLDLVEVFFENNFLSEEIKEYLSSIKDIDRIISRISLLKSTPKDLIALKDSLTQVPYIKEALETNEKTQGFFSNVNIRTDLKQKIEKHIFDEPSNEPGDGKVIKKGISKELDEYRSLITDIDTFLENIQKREKEKTGITTLKLGRNKIYGFYIEISKAQSKEVPDEYIRKQTLTNTERFITEELRELEKKVIIAEEKVKKIEKTIFLNFIKDLSDSVKDLKTISEKISYLDVIRSFAEISKTNRYTRPYFVKGNKAKIESSRHPVVEKFVDNFTQNDFEIEDKNFIVLTGPNMSGKSTYLRQIGILSILAQAGCFVPAKKAHIPLYDRVFTRIGAKDDIVTGKSTFLVEMMEMSTILNQATERSLVLLDEVGRGTSTLDGISVAWAISEYLFQILKSNTIFATHYTELTMLSEIYDNVITKRVQVKETKEGVLFLHKIENGVSDNSYGIEVARLAGFPSEIVDRAKEVLENLSDKVDLENRLKKMRNINRKKYKTPQGQLKMF</sequence>
<dbReference type="SMART" id="SM00533">
    <property type="entry name" value="MUTSd"/>
    <property type="match status" value="1"/>
</dbReference>
<dbReference type="SMART" id="SM00534">
    <property type="entry name" value="MUTSac"/>
    <property type="match status" value="1"/>
</dbReference>
<protein>
    <recommendedName>
        <fullName evidence="2 9">DNA mismatch repair protein MutS</fullName>
    </recommendedName>
</protein>
<evidence type="ECO:0000256" key="9">
    <source>
        <dbReference type="HAMAP-Rule" id="MF_00096"/>
    </source>
</evidence>
<dbReference type="NCBIfam" id="TIGR01070">
    <property type="entry name" value="mutS1"/>
    <property type="match status" value="1"/>
</dbReference>
<dbReference type="Proteomes" id="UP000297288">
    <property type="component" value="Unassembled WGS sequence"/>
</dbReference>
<dbReference type="OrthoDB" id="9802448at2"/>
<dbReference type="Pfam" id="PF01624">
    <property type="entry name" value="MutS_I"/>
    <property type="match status" value="1"/>
</dbReference>
<keyword evidence="6 9" id="KW-0238">DNA-binding</keyword>
<reference evidence="13 15" key="1">
    <citation type="submission" date="2016-10" db="EMBL/GenBank/DDBJ databases">
        <authorList>
            <person name="de Groot N.N."/>
        </authorList>
    </citation>
    <scope>NUCLEOTIDE SEQUENCE [LARGE SCALE GENOMIC DNA]</scope>
    <source>
        <strain evidence="13 15">WG14</strain>
    </source>
</reference>
<dbReference type="GO" id="GO:0005524">
    <property type="term" value="F:ATP binding"/>
    <property type="evidence" value="ECO:0007669"/>
    <property type="project" value="UniProtKB-UniRule"/>
</dbReference>
<dbReference type="Gene3D" id="3.40.50.300">
    <property type="entry name" value="P-loop containing nucleotide triphosphate hydrolases"/>
    <property type="match status" value="1"/>
</dbReference>
<evidence type="ECO:0000313" key="14">
    <source>
        <dbReference type="EMBL" id="TGG87248.1"/>
    </source>
</evidence>
<dbReference type="SUPFAM" id="SSF52540">
    <property type="entry name" value="P-loop containing nucleoside triphosphate hydrolases"/>
    <property type="match status" value="1"/>
</dbReference>
<dbReference type="Pfam" id="PF05192">
    <property type="entry name" value="MutS_III"/>
    <property type="match status" value="1"/>
</dbReference>
<dbReference type="SUPFAM" id="SSF53150">
    <property type="entry name" value="DNA repair protein MutS, domain II"/>
    <property type="match status" value="1"/>
</dbReference>
<keyword evidence="3 9" id="KW-0547">Nucleotide-binding</keyword>
<dbReference type="InterPro" id="IPR027417">
    <property type="entry name" value="P-loop_NTPase"/>
</dbReference>
<dbReference type="AlphaFoldDB" id="A0A1G6N5K2"/>
<dbReference type="NCBIfam" id="NF003810">
    <property type="entry name" value="PRK05399.1"/>
    <property type="match status" value="1"/>
</dbReference>
<evidence type="ECO:0000313" key="16">
    <source>
        <dbReference type="Proteomes" id="UP000297288"/>
    </source>
</evidence>
<dbReference type="GO" id="GO:0003684">
    <property type="term" value="F:damaged DNA binding"/>
    <property type="evidence" value="ECO:0007669"/>
    <property type="project" value="UniProtKB-UniRule"/>
</dbReference>
<dbReference type="Gene3D" id="3.30.420.110">
    <property type="entry name" value="MutS, connector domain"/>
    <property type="match status" value="1"/>
</dbReference>
<dbReference type="InterPro" id="IPR036187">
    <property type="entry name" value="DNA_mismatch_repair_MutS_sf"/>
</dbReference>
<dbReference type="InterPro" id="IPR005748">
    <property type="entry name" value="DNA_mismatch_repair_MutS"/>
</dbReference>
<dbReference type="RefSeq" id="WP_091404269.1">
    <property type="nucleotide sequence ID" value="NZ_FMYV01000005.1"/>
</dbReference>
<feature type="domain" description="DNA mismatch repair proteins mutS family" evidence="12">
    <location>
        <begin position="677"/>
        <end position="693"/>
    </location>
</feature>
<dbReference type="Pfam" id="PF00488">
    <property type="entry name" value="MutS_V"/>
    <property type="match status" value="1"/>
</dbReference>
<keyword evidence="7 9" id="KW-0234">DNA repair</keyword>
<feature type="binding site" evidence="9">
    <location>
        <begin position="603"/>
        <end position="610"/>
    </location>
    <ligand>
        <name>ATP</name>
        <dbReference type="ChEBI" id="CHEBI:30616"/>
    </ligand>
</feature>
<dbReference type="InterPro" id="IPR000432">
    <property type="entry name" value="DNA_mismatch_repair_MutS_C"/>
</dbReference>
<organism evidence="13 15">
    <name type="scientific">Geotoga petraea</name>
    <dbReference type="NCBI Taxonomy" id="28234"/>
    <lineage>
        <taxon>Bacteria</taxon>
        <taxon>Thermotogati</taxon>
        <taxon>Thermotogota</taxon>
        <taxon>Thermotogae</taxon>
        <taxon>Petrotogales</taxon>
        <taxon>Petrotogaceae</taxon>
        <taxon>Geotoga</taxon>
    </lineage>
</organism>
<dbReference type="HAMAP" id="MF_00096">
    <property type="entry name" value="MutS"/>
    <property type="match status" value="1"/>
</dbReference>
<dbReference type="EMBL" id="SRME01000005">
    <property type="protein sequence ID" value="TGG87248.1"/>
    <property type="molecule type" value="Genomic_DNA"/>
</dbReference>
<dbReference type="FunFam" id="3.40.50.300:FF:000870">
    <property type="entry name" value="MutS protein homolog 4"/>
    <property type="match status" value="1"/>
</dbReference>
<evidence type="ECO:0000256" key="3">
    <source>
        <dbReference type="ARBA" id="ARBA00022741"/>
    </source>
</evidence>
<keyword evidence="11" id="KW-0175">Coiled coil</keyword>
<dbReference type="GO" id="GO:0030983">
    <property type="term" value="F:mismatched DNA binding"/>
    <property type="evidence" value="ECO:0007669"/>
    <property type="project" value="InterPro"/>
</dbReference>
<keyword evidence="5 9" id="KW-0067">ATP-binding</keyword>
<gene>
    <name evidence="9 14" type="primary">mutS</name>
    <name evidence="14" type="ORF">E4650_08045</name>
    <name evidence="13" type="ORF">SAMN04488588_1483</name>
</gene>
<evidence type="ECO:0000256" key="1">
    <source>
        <dbReference type="ARBA" id="ARBA00006271"/>
    </source>
</evidence>
<evidence type="ECO:0000256" key="5">
    <source>
        <dbReference type="ARBA" id="ARBA00022840"/>
    </source>
</evidence>
<comment type="function">
    <text evidence="8 9">This protein is involved in the repair of mismatches in DNA. It is possible that it carries out the mismatch recognition step. This protein has a weak ATPase activity.</text>
</comment>
<evidence type="ECO:0000256" key="6">
    <source>
        <dbReference type="ARBA" id="ARBA00023125"/>
    </source>
</evidence>
<dbReference type="InterPro" id="IPR016151">
    <property type="entry name" value="DNA_mismatch_repair_MutS_N"/>
</dbReference>
<keyword evidence="15" id="KW-1185">Reference proteome</keyword>